<evidence type="ECO:0008006" key="4">
    <source>
        <dbReference type="Google" id="ProtNLM"/>
    </source>
</evidence>
<keyword evidence="3" id="KW-1185">Reference proteome</keyword>
<evidence type="ECO:0000256" key="1">
    <source>
        <dbReference type="SAM" id="Phobius"/>
    </source>
</evidence>
<sequence length="149" mass="16391">MTLDDLGNLGDATGGLFAVVLGIVALFGSRSAWADWRDRQQAEKEFAEEKTKELRLNRERAIRGWMPSGTQVYGVQLVREPAELSQAVDELKDGGPTDYVLLRVSESEAGNVNRAHSLRQLIASQGFIAQAPSTAEYEALQRGRQLTSD</sequence>
<evidence type="ECO:0000313" key="2">
    <source>
        <dbReference type="EMBL" id="RKN17123.1"/>
    </source>
</evidence>
<proteinExistence type="predicted"/>
<evidence type="ECO:0000313" key="3">
    <source>
        <dbReference type="Proteomes" id="UP000271548"/>
    </source>
</evidence>
<reference evidence="2 3" key="1">
    <citation type="submission" date="2018-09" db="EMBL/GenBank/DDBJ databases">
        <title>Micromonospora sp. nov. MS1-9, isolated from a root of Musa sp.</title>
        <authorList>
            <person name="Kuncharoen N."/>
            <person name="Kudo T."/>
            <person name="Ohkuma M."/>
            <person name="Yuki M."/>
            <person name="Tanasupawat S."/>
        </authorList>
    </citation>
    <scope>NUCLEOTIDE SEQUENCE [LARGE SCALE GENOMIC DNA]</scope>
    <source>
        <strain evidence="2 3">NGC1-4</strain>
    </source>
</reference>
<dbReference type="EMBL" id="RAZS01000007">
    <property type="protein sequence ID" value="RKN17123.1"/>
    <property type="molecule type" value="Genomic_DNA"/>
</dbReference>
<protein>
    <recommendedName>
        <fullName evidence="4">SPOR domain-containing protein</fullName>
    </recommendedName>
</protein>
<organism evidence="2 3">
    <name type="scientific">Micromonospora musae</name>
    <dbReference type="NCBI Taxonomy" id="1894970"/>
    <lineage>
        <taxon>Bacteria</taxon>
        <taxon>Bacillati</taxon>
        <taxon>Actinomycetota</taxon>
        <taxon>Actinomycetes</taxon>
        <taxon>Micromonosporales</taxon>
        <taxon>Micromonosporaceae</taxon>
        <taxon>Micromonospora</taxon>
    </lineage>
</organism>
<keyword evidence="1" id="KW-0812">Transmembrane</keyword>
<dbReference type="Proteomes" id="UP000271548">
    <property type="component" value="Unassembled WGS sequence"/>
</dbReference>
<dbReference type="RefSeq" id="WP_120680240.1">
    <property type="nucleotide sequence ID" value="NZ_RAZS01000007.1"/>
</dbReference>
<name>A0ABX9R2E1_9ACTN</name>
<gene>
    <name evidence="2" type="ORF">D7147_20905</name>
</gene>
<feature type="transmembrane region" description="Helical" evidence="1">
    <location>
        <begin position="12"/>
        <end position="29"/>
    </location>
</feature>
<keyword evidence="1" id="KW-1133">Transmembrane helix</keyword>
<comment type="caution">
    <text evidence="2">The sequence shown here is derived from an EMBL/GenBank/DDBJ whole genome shotgun (WGS) entry which is preliminary data.</text>
</comment>
<keyword evidence="1" id="KW-0472">Membrane</keyword>
<accession>A0ABX9R2E1</accession>